<evidence type="ECO:0000313" key="2">
    <source>
        <dbReference type="Proteomes" id="UP000568751"/>
    </source>
</evidence>
<proteinExistence type="predicted"/>
<accession>A0A853EZF2</accession>
<dbReference type="AlphaFoldDB" id="A0A853EZF2"/>
<comment type="caution">
    <text evidence="1">The sequence shown here is derived from an EMBL/GenBank/DDBJ whole genome shotgun (WGS) entry which is preliminary data.</text>
</comment>
<reference evidence="1 2" key="1">
    <citation type="submission" date="2020-05" db="EMBL/GenBank/DDBJ databases">
        <title>Horizontal transmission and recombination maintain forever young bacterial symbiont genomes.</title>
        <authorList>
            <person name="Russell S.L."/>
            <person name="Pepper-Tunick E."/>
            <person name="Svedberg J."/>
            <person name="Byrne A."/>
            <person name="Ruelas Castillo J."/>
            <person name="Vollmers C."/>
            <person name="Beinart R.A."/>
            <person name="Corbett-Detig R."/>
        </authorList>
    </citation>
    <scope>NUCLEOTIDE SEQUENCE [LARGE SCALE GENOMIC DNA]</scope>
    <source>
        <strain evidence="1">455</strain>
    </source>
</reference>
<name>A0A853EZF2_9GAMM</name>
<dbReference type="Proteomes" id="UP000568751">
    <property type="component" value="Unassembled WGS sequence"/>
</dbReference>
<organism evidence="1 2">
    <name type="scientific">Candidatus Thiodubiliella endoseptemdiera</name>
    <dbReference type="NCBI Taxonomy" id="2738886"/>
    <lineage>
        <taxon>Bacteria</taxon>
        <taxon>Pseudomonadati</taxon>
        <taxon>Pseudomonadota</taxon>
        <taxon>Gammaproteobacteria</taxon>
        <taxon>Candidatus Pseudothioglobaceae</taxon>
        <taxon>Candidatus Thiodubiliella</taxon>
    </lineage>
</organism>
<evidence type="ECO:0000313" key="1">
    <source>
        <dbReference type="EMBL" id="NYT26792.1"/>
    </source>
</evidence>
<sequence length="52" mass="5820">MPLQTLILTIQQAITPNNNITDVAGNAPVFTADRVVRWLRLSLSILKNRFGQ</sequence>
<dbReference type="EMBL" id="JACCHT010000001">
    <property type="protein sequence ID" value="NYT26792.1"/>
    <property type="molecule type" value="Genomic_DNA"/>
</dbReference>
<gene>
    <name evidence="1" type="ORF">H0A76_02050</name>
</gene>
<protein>
    <submittedName>
        <fullName evidence="1">Uncharacterized protein</fullName>
    </submittedName>
</protein>